<accession>A0ABP7Y826</accession>
<dbReference type="InterPro" id="IPR002686">
    <property type="entry name" value="Transposase_17"/>
</dbReference>
<dbReference type="PANTHER" id="PTHR36966:SF1">
    <property type="entry name" value="REP-ASSOCIATED TYROSINE TRANSPOSASE"/>
    <property type="match status" value="1"/>
</dbReference>
<comment type="caution">
    <text evidence="2">The sequence shown here is derived from an EMBL/GenBank/DDBJ whole genome shotgun (WGS) entry which is preliminary data.</text>
</comment>
<organism evidence="2 3">
    <name type="scientific">Sphingobacterium kyonggiense</name>
    <dbReference type="NCBI Taxonomy" id="714075"/>
    <lineage>
        <taxon>Bacteria</taxon>
        <taxon>Pseudomonadati</taxon>
        <taxon>Bacteroidota</taxon>
        <taxon>Sphingobacteriia</taxon>
        <taxon>Sphingobacteriales</taxon>
        <taxon>Sphingobacteriaceae</taxon>
        <taxon>Sphingobacterium</taxon>
    </lineage>
</organism>
<dbReference type="PANTHER" id="PTHR36966">
    <property type="entry name" value="REP-ASSOCIATED TYROSINE TRANSPOSASE"/>
    <property type="match status" value="1"/>
</dbReference>
<keyword evidence="3" id="KW-1185">Reference proteome</keyword>
<dbReference type="RefSeq" id="WP_344672926.1">
    <property type="nucleotide sequence ID" value="NZ_BAAAZI010000004.1"/>
</dbReference>
<dbReference type="SUPFAM" id="SSF143422">
    <property type="entry name" value="Transposase IS200-like"/>
    <property type="match status" value="1"/>
</dbReference>
<reference evidence="3" key="1">
    <citation type="journal article" date="2019" name="Int. J. Syst. Evol. Microbiol.">
        <title>The Global Catalogue of Microorganisms (GCM) 10K type strain sequencing project: providing services to taxonomists for standard genome sequencing and annotation.</title>
        <authorList>
            <consortium name="The Broad Institute Genomics Platform"/>
            <consortium name="The Broad Institute Genome Sequencing Center for Infectious Disease"/>
            <person name="Wu L."/>
            <person name="Ma J."/>
        </authorList>
    </citation>
    <scope>NUCLEOTIDE SEQUENCE [LARGE SCALE GENOMIC DNA]</scope>
    <source>
        <strain evidence="3">JCM 16704</strain>
    </source>
</reference>
<proteinExistence type="predicted"/>
<feature type="domain" description="Transposase IS200-like" evidence="1">
    <location>
        <begin position="19"/>
        <end position="170"/>
    </location>
</feature>
<evidence type="ECO:0000313" key="3">
    <source>
        <dbReference type="Proteomes" id="UP001500101"/>
    </source>
</evidence>
<dbReference type="EMBL" id="BAAAZI010000004">
    <property type="protein sequence ID" value="GAA4132268.1"/>
    <property type="molecule type" value="Genomic_DNA"/>
</dbReference>
<evidence type="ECO:0000313" key="2">
    <source>
        <dbReference type="EMBL" id="GAA4132268.1"/>
    </source>
</evidence>
<name>A0ABP7Y826_9SPHI</name>
<evidence type="ECO:0000259" key="1">
    <source>
        <dbReference type="SMART" id="SM01321"/>
    </source>
</evidence>
<sequence>MFGELPFRKSARAKWWDYDNSASYFITINIRDAHHVFGMIENERMVLSELGLLADRYWKEIDQHNKNIRVDLLQIMPNHLHGILWLNKCEGDLNTRSMHASTLHKTLKSQHHQISPPKESISTAIRSYKSAVSKDAKIYCPDFKWQRGFFDRIIRNSAEYEQIKENILNNPKKWKSI</sequence>
<gene>
    <name evidence="2" type="ORF">GCM10022216_03180</name>
</gene>
<dbReference type="InterPro" id="IPR036515">
    <property type="entry name" value="Transposase_17_sf"/>
</dbReference>
<dbReference type="SMART" id="SM01321">
    <property type="entry name" value="Y1_Tnp"/>
    <property type="match status" value="1"/>
</dbReference>
<dbReference type="InterPro" id="IPR052715">
    <property type="entry name" value="RAYT_transposase"/>
</dbReference>
<protein>
    <submittedName>
        <fullName evidence="2">Transposase</fullName>
    </submittedName>
</protein>
<dbReference type="Gene3D" id="3.30.70.1290">
    <property type="entry name" value="Transposase IS200-like"/>
    <property type="match status" value="1"/>
</dbReference>
<dbReference type="Proteomes" id="UP001500101">
    <property type="component" value="Unassembled WGS sequence"/>
</dbReference>